<dbReference type="Proteomes" id="UP001055879">
    <property type="component" value="Linkage Group LG02"/>
</dbReference>
<name>A0ACB9ELX7_ARCLA</name>
<evidence type="ECO:0000313" key="1">
    <source>
        <dbReference type="EMBL" id="KAI3759462.1"/>
    </source>
</evidence>
<reference evidence="2" key="1">
    <citation type="journal article" date="2022" name="Mol. Ecol. Resour.">
        <title>The genomes of chicory, endive, great burdock and yacon provide insights into Asteraceae palaeo-polyploidization history and plant inulin production.</title>
        <authorList>
            <person name="Fan W."/>
            <person name="Wang S."/>
            <person name="Wang H."/>
            <person name="Wang A."/>
            <person name="Jiang F."/>
            <person name="Liu H."/>
            <person name="Zhao H."/>
            <person name="Xu D."/>
            <person name="Zhang Y."/>
        </authorList>
    </citation>
    <scope>NUCLEOTIDE SEQUENCE [LARGE SCALE GENOMIC DNA]</scope>
    <source>
        <strain evidence="2">cv. Niubang</strain>
    </source>
</reference>
<accession>A0ACB9ELX7</accession>
<proteinExistence type="predicted"/>
<keyword evidence="2" id="KW-1185">Reference proteome</keyword>
<dbReference type="EMBL" id="CM042048">
    <property type="protein sequence ID" value="KAI3759462.1"/>
    <property type="molecule type" value="Genomic_DNA"/>
</dbReference>
<comment type="caution">
    <text evidence="1">The sequence shown here is derived from an EMBL/GenBank/DDBJ whole genome shotgun (WGS) entry which is preliminary data.</text>
</comment>
<organism evidence="1 2">
    <name type="scientific">Arctium lappa</name>
    <name type="common">Greater burdock</name>
    <name type="synonym">Lappa major</name>
    <dbReference type="NCBI Taxonomy" id="4217"/>
    <lineage>
        <taxon>Eukaryota</taxon>
        <taxon>Viridiplantae</taxon>
        <taxon>Streptophyta</taxon>
        <taxon>Embryophyta</taxon>
        <taxon>Tracheophyta</taxon>
        <taxon>Spermatophyta</taxon>
        <taxon>Magnoliopsida</taxon>
        <taxon>eudicotyledons</taxon>
        <taxon>Gunneridae</taxon>
        <taxon>Pentapetalae</taxon>
        <taxon>asterids</taxon>
        <taxon>campanulids</taxon>
        <taxon>Asterales</taxon>
        <taxon>Asteraceae</taxon>
        <taxon>Carduoideae</taxon>
        <taxon>Cardueae</taxon>
        <taxon>Arctiinae</taxon>
        <taxon>Arctium</taxon>
    </lineage>
</organism>
<sequence>MSQADGSKTVASTVLGVRGPVYSKGLRMGSESIKQEILNTQQIYSEEINQFGNIRVYCRIRPFLKGQSQKQTAIEYIGENGELVVTNPSKQIKEIHRLFKFNKVFSPAATQEEVFLDTQPLIRSVLDGCNVCIFVYGQAGSAKTYTMVSFVAYPKLAEADGPFVKISLKGRFWHERSLVLARLGNYLKERIPEILEVDTEDEKQLDDIPENF</sequence>
<protein>
    <submittedName>
        <fullName evidence="1">Uncharacterized protein</fullName>
    </submittedName>
</protein>
<reference evidence="1 2" key="2">
    <citation type="journal article" date="2022" name="Mol. Ecol. Resour.">
        <title>The genomes of chicory, endive, great burdock and yacon provide insights into Asteraceae paleo-polyploidization history and plant inulin production.</title>
        <authorList>
            <person name="Fan W."/>
            <person name="Wang S."/>
            <person name="Wang H."/>
            <person name="Wang A."/>
            <person name="Jiang F."/>
            <person name="Liu H."/>
            <person name="Zhao H."/>
            <person name="Xu D."/>
            <person name="Zhang Y."/>
        </authorList>
    </citation>
    <scope>NUCLEOTIDE SEQUENCE [LARGE SCALE GENOMIC DNA]</scope>
    <source>
        <strain evidence="2">cv. Niubang</strain>
    </source>
</reference>
<evidence type="ECO:0000313" key="2">
    <source>
        <dbReference type="Proteomes" id="UP001055879"/>
    </source>
</evidence>
<gene>
    <name evidence="1" type="ORF">L6452_07312</name>
</gene>